<evidence type="ECO:0000256" key="1">
    <source>
        <dbReference type="ARBA" id="ARBA00000448"/>
    </source>
</evidence>
<evidence type="ECO:0000313" key="11">
    <source>
        <dbReference type="EMBL" id="GAA2393846.1"/>
    </source>
</evidence>
<keyword evidence="10" id="KW-0732">Signal</keyword>
<dbReference type="Pfam" id="PF00232">
    <property type="entry name" value="Glyco_hydro_1"/>
    <property type="match status" value="1"/>
</dbReference>
<dbReference type="PRINTS" id="PR00131">
    <property type="entry name" value="GLHYDRLASE1"/>
</dbReference>
<sequence>MRRILWVWRQSSYVRGMRRRHVLTLAAAGSVAGILRPATAGAAEAIPVTFPARFGWGAATSAYQIEGAAREDGRGPSVWDTFCQEPGRIRNGDTGDVAADHYHRYAADLDLMRDLGLTSYRFSVSWSRVMPTGRGAVNPKGIDFYQRLVDGLLGRGIAPVVTLFHWDTPQALQDKGGWENRDCAKWFADYAHAMFQAMGDKVPIWLTLNEPKTVVDNGYTAGTHAPGKRDRALGNVVGHHLLLGHGLAVQALRSTNGSSRIGPALSLSPTYPADGTDGARRHATIADGEENRRWLDPVLLGRYPADWLALQAPDAPVRSAVKDGDLAVIGARNDILGVNYYGTTHVTGTGARVMLHPTSQATWQEIDPNGLYDLLTRIRKDYGDLPITITENGMPTTNAMQDPDRITFLRDHLTAAHRAIQAGVPLESYHLWSFMDNFEWAEGYTQRWGIVHVDFSTQRREPKASADWYKGVIGHNGL</sequence>
<reference evidence="11 12" key="1">
    <citation type="journal article" date="2019" name="Int. J. Syst. Evol. Microbiol.">
        <title>The Global Catalogue of Microorganisms (GCM) 10K type strain sequencing project: providing services to taxonomists for standard genome sequencing and annotation.</title>
        <authorList>
            <consortium name="The Broad Institute Genomics Platform"/>
            <consortium name="The Broad Institute Genome Sequencing Center for Infectious Disease"/>
            <person name="Wu L."/>
            <person name="Ma J."/>
        </authorList>
    </citation>
    <scope>NUCLEOTIDE SEQUENCE [LARGE SCALE GENOMIC DNA]</scope>
    <source>
        <strain evidence="11 12">JCM 3272</strain>
    </source>
</reference>
<keyword evidence="5" id="KW-0136">Cellulose degradation</keyword>
<dbReference type="InterPro" id="IPR017853">
    <property type="entry name" value="GH"/>
</dbReference>
<gene>
    <name evidence="11" type="ORF">GCM10010170_107220</name>
</gene>
<dbReference type="EMBL" id="BAAARV010000137">
    <property type="protein sequence ID" value="GAA2393846.1"/>
    <property type="molecule type" value="Genomic_DNA"/>
</dbReference>
<dbReference type="InterPro" id="IPR001360">
    <property type="entry name" value="Glyco_hydro_1"/>
</dbReference>
<protein>
    <recommendedName>
        <fullName evidence="3 9">Beta-glucosidase</fullName>
        <ecNumber evidence="3 9">3.2.1.21</ecNumber>
    </recommendedName>
</protein>
<evidence type="ECO:0000256" key="5">
    <source>
        <dbReference type="ARBA" id="ARBA00023001"/>
    </source>
</evidence>
<evidence type="ECO:0000256" key="4">
    <source>
        <dbReference type="ARBA" id="ARBA00022801"/>
    </source>
</evidence>
<keyword evidence="7 9" id="KW-0326">Glycosidase</keyword>
<dbReference type="Proteomes" id="UP001501444">
    <property type="component" value="Unassembled WGS sequence"/>
</dbReference>
<keyword evidence="8" id="KW-0624">Polysaccharide degradation</keyword>
<keyword evidence="12" id="KW-1185">Reference proteome</keyword>
<dbReference type="InterPro" id="IPR033132">
    <property type="entry name" value="GH_1_N_CS"/>
</dbReference>
<dbReference type="Gene3D" id="3.20.20.80">
    <property type="entry name" value="Glycosidases"/>
    <property type="match status" value="1"/>
</dbReference>
<name>A0ABN3I4D9_9ACTN</name>
<dbReference type="InterPro" id="IPR017736">
    <property type="entry name" value="Glyco_hydro_1_beta-glucosidase"/>
</dbReference>
<organism evidence="11 12">
    <name type="scientific">Dactylosporangium salmoneum</name>
    <dbReference type="NCBI Taxonomy" id="53361"/>
    <lineage>
        <taxon>Bacteria</taxon>
        <taxon>Bacillati</taxon>
        <taxon>Actinomycetota</taxon>
        <taxon>Actinomycetes</taxon>
        <taxon>Micromonosporales</taxon>
        <taxon>Micromonosporaceae</taxon>
        <taxon>Dactylosporangium</taxon>
    </lineage>
</organism>
<dbReference type="PROSITE" id="PS51318">
    <property type="entry name" value="TAT"/>
    <property type="match status" value="1"/>
</dbReference>
<feature type="signal peptide" evidence="10">
    <location>
        <begin position="1"/>
        <end position="42"/>
    </location>
</feature>
<feature type="chain" id="PRO_5046058375" description="Beta-glucosidase" evidence="10">
    <location>
        <begin position="43"/>
        <end position="478"/>
    </location>
</feature>
<evidence type="ECO:0000256" key="2">
    <source>
        <dbReference type="ARBA" id="ARBA00010838"/>
    </source>
</evidence>
<accession>A0ABN3I4D9</accession>
<dbReference type="NCBIfam" id="TIGR03356">
    <property type="entry name" value="BGL"/>
    <property type="match status" value="1"/>
</dbReference>
<dbReference type="EC" id="3.2.1.21" evidence="3 9"/>
<dbReference type="PANTHER" id="PTHR10353:SF36">
    <property type="entry name" value="LP05116P"/>
    <property type="match status" value="1"/>
</dbReference>
<dbReference type="SUPFAM" id="SSF51445">
    <property type="entry name" value="(Trans)glycosidases"/>
    <property type="match status" value="1"/>
</dbReference>
<evidence type="ECO:0000256" key="3">
    <source>
        <dbReference type="ARBA" id="ARBA00012744"/>
    </source>
</evidence>
<comment type="similarity">
    <text evidence="2 9">Belongs to the glycosyl hydrolase 1 family.</text>
</comment>
<evidence type="ECO:0000256" key="6">
    <source>
        <dbReference type="ARBA" id="ARBA00023277"/>
    </source>
</evidence>
<keyword evidence="4 9" id="KW-0378">Hydrolase</keyword>
<evidence type="ECO:0000256" key="7">
    <source>
        <dbReference type="ARBA" id="ARBA00023295"/>
    </source>
</evidence>
<dbReference type="InterPro" id="IPR006311">
    <property type="entry name" value="TAT_signal"/>
</dbReference>
<evidence type="ECO:0000256" key="9">
    <source>
        <dbReference type="RuleBase" id="RU361175"/>
    </source>
</evidence>
<evidence type="ECO:0000256" key="8">
    <source>
        <dbReference type="ARBA" id="ARBA00023326"/>
    </source>
</evidence>
<dbReference type="PROSITE" id="PS00653">
    <property type="entry name" value="GLYCOSYL_HYDROL_F1_2"/>
    <property type="match status" value="1"/>
</dbReference>
<evidence type="ECO:0000256" key="10">
    <source>
        <dbReference type="SAM" id="SignalP"/>
    </source>
</evidence>
<evidence type="ECO:0000313" key="12">
    <source>
        <dbReference type="Proteomes" id="UP001501444"/>
    </source>
</evidence>
<dbReference type="PANTHER" id="PTHR10353">
    <property type="entry name" value="GLYCOSYL HYDROLASE"/>
    <property type="match status" value="1"/>
</dbReference>
<keyword evidence="6" id="KW-0119">Carbohydrate metabolism</keyword>
<proteinExistence type="inferred from homology"/>
<comment type="catalytic activity">
    <reaction evidence="1 9">
        <text>Hydrolysis of terminal, non-reducing beta-D-glucosyl residues with release of beta-D-glucose.</text>
        <dbReference type="EC" id="3.2.1.21"/>
    </reaction>
</comment>
<comment type="caution">
    <text evidence="11">The sequence shown here is derived from an EMBL/GenBank/DDBJ whole genome shotgun (WGS) entry which is preliminary data.</text>
</comment>